<evidence type="ECO:0000256" key="2">
    <source>
        <dbReference type="ARBA" id="ARBA00022670"/>
    </source>
</evidence>
<keyword evidence="2 8" id="KW-0645">Protease</keyword>
<dbReference type="AlphaFoldDB" id="A0A1W1CM45"/>
<name>A0A1W1CM45_9ZZZZ</name>
<dbReference type="GO" id="GO:0008237">
    <property type="term" value="F:metallopeptidase activity"/>
    <property type="evidence" value="ECO:0007669"/>
    <property type="project" value="UniProtKB-KW"/>
</dbReference>
<protein>
    <submittedName>
        <fullName evidence="8">Protease, insulinase family/protease, insulinase family</fullName>
    </submittedName>
</protein>
<proteinExistence type="inferred from homology"/>
<keyword evidence="5" id="KW-0482">Metalloprotease</keyword>
<dbReference type="GO" id="GO:0006508">
    <property type="term" value="P:proteolysis"/>
    <property type="evidence" value="ECO:0007669"/>
    <property type="project" value="UniProtKB-KW"/>
</dbReference>
<reference evidence="8" key="1">
    <citation type="submission" date="2016-10" db="EMBL/GenBank/DDBJ databases">
        <authorList>
            <person name="de Groot N.N."/>
        </authorList>
    </citation>
    <scope>NUCLEOTIDE SEQUENCE</scope>
</reference>
<dbReference type="SUPFAM" id="SSF63411">
    <property type="entry name" value="LuxS/MPP-like metallohydrolase"/>
    <property type="match status" value="2"/>
</dbReference>
<dbReference type="EMBL" id="FPHF01000092">
    <property type="protein sequence ID" value="SFV66938.1"/>
    <property type="molecule type" value="Genomic_DNA"/>
</dbReference>
<dbReference type="Pfam" id="PF00675">
    <property type="entry name" value="Peptidase_M16"/>
    <property type="match status" value="1"/>
</dbReference>
<dbReference type="InterPro" id="IPR011765">
    <property type="entry name" value="Pept_M16_N"/>
</dbReference>
<evidence type="ECO:0000256" key="4">
    <source>
        <dbReference type="ARBA" id="ARBA00022833"/>
    </source>
</evidence>
<accession>A0A1W1CM45</accession>
<evidence type="ECO:0000256" key="5">
    <source>
        <dbReference type="ARBA" id="ARBA00023049"/>
    </source>
</evidence>
<evidence type="ECO:0000256" key="3">
    <source>
        <dbReference type="ARBA" id="ARBA00022801"/>
    </source>
</evidence>
<dbReference type="InterPro" id="IPR007863">
    <property type="entry name" value="Peptidase_M16_C"/>
</dbReference>
<dbReference type="GO" id="GO:0046872">
    <property type="term" value="F:metal ion binding"/>
    <property type="evidence" value="ECO:0007669"/>
    <property type="project" value="InterPro"/>
</dbReference>
<dbReference type="PANTHER" id="PTHR43690:SF17">
    <property type="entry name" value="PROTEIN YHJJ"/>
    <property type="match status" value="1"/>
</dbReference>
<dbReference type="Pfam" id="PF05193">
    <property type="entry name" value="Peptidase_M16_C"/>
    <property type="match status" value="1"/>
</dbReference>
<feature type="domain" description="Peptidase M16 N-terminal" evidence="6">
    <location>
        <begin position="44"/>
        <end position="161"/>
    </location>
</feature>
<dbReference type="PANTHER" id="PTHR43690">
    <property type="entry name" value="NARDILYSIN"/>
    <property type="match status" value="1"/>
</dbReference>
<evidence type="ECO:0000313" key="8">
    <source>
        <dbReference type="EMBL" id="SFV66938.1"/>
    </source>
</evidence>
<feature type="domain" description="Peptidase M16 C-terminal" evidence="7">
    <location>
        <begin position="210"/>
        <end position="382"/>
    </location>
</feature>
<dbReference type="InterPro" id="IPR050626">
    <property type="entry name" value="Peptidase_M16"/>
</dbReference>
<organism evidence="8">
    <name type="scientific">hydrothermal vent metagenome</name>
    <dbReference type="NCBI Taxonomy" id="652676"/>
    <lineage>
        <taxon>unclassified sequences</taxon>
        <taxon>metagenomes</taxon>
        <taxon>ecological metagenomes</taxon>
    </lineage>
</organism>
<keyword evidence="4" id="KW-0862">Zinc</keyword>
<comment type="similarity">
    <text evidence="1">Belongs to the peptidase M16 family.</text>
</comment>
<keyword evidence="3" id="KW-0378">Hydrolase</keyword>
<gene>
    <name evidence="8" type="ORF">MNB_SM-4-1270</name>
</gene>
<evidence type="ECO:0000259" key="7">
    <source>
        <dbReference type="Pfam" id="PF05193"/>
    </source>
</evidence>
<dbReference type="InterPro" id="IPR011249">
    <property type="entry name" value="Metalloenz_LuxS/M16"/>
</dbReference>
<evidence type="ECO:0000256" key="1">
    <source>
        <dbReference type="ARBA" id="ARBA00007261"/>
    </source>
</evidence>
<evidence type="ECO:0000259" key="6">
    <source>
        <dbReference type="Pfam" id="PF00675"/>
    </source>
</evidence>
<sequence length="417" mass="48626">MYKLIFFLLLLLLNFSYVNAQELTLYKSIKYLQLENGLKLYMLNDKKAVNTQIDLEVGVGMSVETDENAGITHLLEHLLFRDARIPYSDYLDYLKEEGATYVNGYTQDFTTGYVATIDANKSYFLVEAFAQMIFDKNVSKKDLEIEKKALQNEIGELQWYHYFSDKIVRVFLFIADAFPNEENIWQDSFMLEKAKKRASSYQYKTNNIAFSLEEVLEHYKHYYYPKNMTLKIAGNFDPVKMEALVREHYGKIQRIGTQRAKEKPYNAQLIEKAYKNFQVGTSDTNTANLGTRYILDDYKKYLILVTYNEYLSSKMQKLLRNSLGQTYSVSSYIADSRNAGLAGVTFVALHDDFDENLRLIQDQVLQDVKHMSEKDISEALAQSELYYTSKEHDSETLMDLLGTQVFLKKQHMTFLKR</sequence>
<dbReference type="Gene3D" id="3.30.830.10">
    <property type="entry name" value="Metalloenzyme, LuxS/M16 peptidase-like"/>
    <property type="match status" value="2"/>
</dbReference>